<gene>
    <name evidence="14" type="ORF">DYB32_002275</name>
</gene>
<dbReference type="PROSITE" id="PS50893">
    <property type="entry name" value="ABC_TRANSPORTER_2"/>
    <property type="match status" value="2"/>
</dbReference>
<keyword evidence="6" id="KW-0547">Nucleotide-binding</keyword>
<dbReference type="GO" id="GO:0090374">
    <property type="term" value="P:oligopeptide export from mitochondrion"/>
    <property type="evidence" value="ECO:0007669"/>
    <property type="project" value="TreeGrafter"/>
</dbReference>
<dbReference type="InterPro" id="IPR027417">
    <property type="entry name" value="P-loop_NTPase"/>
</dbReference>
<dbReference type="CDD" id="cd18578">
    <property type="entry name" value="ABC_6TM_Pgp_ABCB1_D2_like"/>
    <property type="match status" value="1"/>
</dbReference>
<feature type="transmembrane region" description="Helical" evidence="11">
    <location>
        <begin position="221"/>
        <end position="239"/>
    </location>
</feature>
<evidence type="ECO:0000256" key="6">
    <source>
        <dbReference type="ARBA" id="ARBA00022741"/>
    </source>
</evidence>
<feature type="domain" description="ABC transporter" evidence="12">
    <location>
        <begin position="1047"/>
        <end position="1285"/>
    </location>
</feature>
<feature type="domain" description="ABC transporter" evidence="12">
    <location>
        <begin position="408"/>
        <end position="646"/>
    </location>
</feature>
<dbReference type="PROSITE" id="PS00211">
    <property type="entry name" value="ABC_TRANSPORTER_1"/>
    <property type="match status" value="2"/>
</dbReference>
<dbReference type="InterPro" id="IPR036640">
    <property type="entry name" value="ABC1_TM_sf"/>
</dbReference>
<evidence type="ECO:0000256" key="7">
    <source>
        <dbReference type="ARBA" id="ARBA00022840"/>
    </source>
</evidence>
<feature type="transmembrane region" description="Helical" evidence="11">
    <location>
        <begin position="344"/>
        <end position="362"/>
    </location>
</feature>
<evidence type="ECO:0000313" key="15">
    <source>
        <dbReference type="Proteomes" id="UP000285060"/>
    </source>
</evidence>
<dbReference type="InterPro" id="IPR039421">
    <property type="entry name" value="Type_1_exporter"/>
</dbReference>
<evidence type="ECO:0000256" key="4">
    <source>
        <dbReference type="ARBA" id="ARBA00022692"/>
    </source>
</evidence>
<accession>A0A3R6VQP7</accession>
<evidence type="ECO:0000256" key="3">
    <source>
        <dbReference type="ARBA" id="ARBA00022448"/>
    </source>
</evidence>
<keyword evidence="15" id="KW-1185">Reference proteome</keyword>
<dbReference type="GO" id="GO:0016887">
    <property type="term" value="F:ATP hydrolysis activity"/>
    <property type="evidence" value="ECO:0007669"/>
    <property type="project" value="InterPro"/>
</dbReference>
<feature type="transmembrane region" description="Helical" evidence="11">
    <location>
        <begin position="124"/>
        <end position="145"/>
    </location>
</feature>
<dbReference type="SUPFAM" id="SSF52540">
    <property type="entry name" value="P-loop containing nucleoside triphosphate hydrolases"/>
    <property type="match status" value="2"/>
</dbReference>
<evidence type="ECO:0000313" key="14">
    <source>
        <dbReference type="EMBL" id="RHY32758.1"/>
    </source>
</evidence>
<evidence type="ECO:0000259" key="12">
    <source>
        <dbReference type="PROSITE" id="PS50893"/>
    </source>
</evidence>
<keyword evidence="9 11" id="KW-0472">Membrane</keyword>
<dbReference type="SMART" id="SM00382">
    <property type="entry name" value="AAA"/>
    <property type="match status" value="2"/>
</dbReference>
<dbReference type="VEuPathDB" id="FungiDB:H310_04637"/>
<evidence type="ECO:0000256" key="11">
    <source>
        <dbReference type="SAM" id="Phobius"/>
    </source>
</evidence>
<dbReference type="PANTHER" id="PTHR43394:SF27">
    <property type="entry name" value="ATP-DEPENDENT TRANSLOCASE ABCB1-LIKE"/>
    <property type="match status" value="1"/>
</dbReference>
<comment type="subcellular location">
    <subcellularLocation>
        <location evidence="1">Cell membrane</location>
        <topology evidence="1">Multi-pass membrane protein</topology>
    </subcellularLocation>
</comment>
<protein>
    <submittedName>
        <fullName evidence="14">Uncharacterized protein</fullName>
    </submittedName>
</protein>
<feature type="transmembrane region" description="Helical" evidence="11">
    <location>
        <begin position="773"/>
        <end position="791"/>
    </location>
</feature>
<keyword evidence="8 11" id="KW-1133">Transmembrane helix</keyword>
<comment type="similarity">
    <text evidence="2">Belongs to the ABC transporter superfamily. ABCB family. Multidrug resistance exporter (TC 3.A.1.201) subfamily.</text>
</comment>
<name>A0A3R6VQP7_9STRA</name>
<dbReference type="PANTHER" id="PTHR43394">
    <property type="entry name" value="ATP-DEPENDENT PERMEASE MDL1, MITOCHONDRIAL"/>
    <property type="match status" value="1"/>
</dbReference>
<evidence type="ECO:0000259" key="13">
    <source>
        <dbReference type="PROSITE" id="PS50929"/>
    </source>
</evidence>
<dbReference type="CDD" id="cd03249">
    <property type="entry name" value="ABC_MTABC3_MDL1_MDL2"/>
    <property type="match status" value="2"/>
</dbReference>
<dbReference type="Gene3D" id="1.20.1560.10">
    <property type="entry name" value="ABC transporter type 1, transmembrane domain"/>
    <property type="match status" value="1"/>
</dbReference>
<dbReference type="GO" id="GO:0015421">
    <property type="term" value="F:ABC-type oligopeptide transporter activity"/>
    <property type="evidence" value="ECO:0007669"/>
    <property type="project" value="TreeGrafter"/>
</dbReference>
<feature type="transmembrane region" description="Helical" evidence="11">
    <location>
        <begin position="983"/>
        <end position="1004"/>
    </location>
</feature>
<feature type="domain" description="ABC transmembrane type-1" evidence="13">
    <location>
        <begin position="65"/>
        <end position="373"/>
    </location>
</feature>
<dbReference type="Gene3D" id="3.40.50.300">
    <property type="entry name" value="P-loop containing nucleotide triphosphate hydrolases"/>
    <property type="match status" value="2"/>
</dbReference>
<dbReference type="Pfam" id="PF00005">
    <property type="entry name" value="ABC_tran"/>
    <property type="match status" value="2"/>
</dbReference>
<feature type="transmembrane region" description="Helical" evidence="11">
    <location>
        <begin position="196"/>
        <end position="215"/>
    </location>
</feature>
<dbReference type="GO" id="GO:0005886">
    <property type="term" value="C:plasma membrane"/>
    <property type="evidence" value="ECO:0007669"/>
    <property type="project" value="UniProtKB-SubCell"/>
</dbReference>
<dbReference type="PROSITE" id="PS50929">
    <property type="entry name" value="ABC_TM1F"/>
    <property type="match status" value="2"/>
</dbReference>
<evidence type="ECO:0000256" key="5">
    <source>
        <dbReference type="ARBA" id="ARBA00022737"/>
    </source>
</evidence>
<organism evidence="14 15">
    <name type="scientific">Aphanomyces invadans</name>
    <dbReference type="NCBI Taxonomy" id="157072"/>
    <lineage>
        <taxon>Eukaryota</taxon>
        <taxon>Sar</taxon>
        <taxon>Stramenopiles</taxon>
        <taxon>Oomycota</taxon>
        <taxon>Saprolegniomycetes</taxon>
        <taxon>Saprolegniales</taxon>
        <taxon>Verrucalvaceae</taxon>
        <taxon>Aphanomyces</taxon>
    </lineage>
</organism>
<dbReference type="GO" id="GO:0005743">
    <property type="term" value="C:mitochondrial inner membrane"/>
    <property type="evidence" value="ECO:0007669"/>
    <property type="project" value="TreeGrafter"/>
</dbReference>
<dbReference type="InterPro" id="IPR003439">
    <property type="entry name" value="ABC_transporter-like_ATP-bd"/>
</dbReference>
<dbReference type="InterPro" id="IPR011527">
    <property type="entry name" value="ABC1_TM_dom"/>
</dbReference>
<evidence type="ECO:0000256" key="2">
    <source>
        <dbReference type="ARBA" id="ARBA00007577"/>
    </source>
</evidence>
<reference evidence="14 15" key="1">
    <citation type="submission" date="2018-08" db="EMBL/GenBank/DDBJ databases">
        <title>Aphanomyces genome sequencing and annotation.</title>
        <authorList>
            <person name="Minardi D."/>
            <person name="Oidtmann B."/>
            <person name="Van Der Giezen M."/>
            <person name="Studholme D.J."/>
        </authorList>
    </citation>
    <scope>NUCLEOTIDE SEQUENCE [LARGE SCALE GENOMIC DNA]</scope>
    <source>
        <strain evidence="14 15">NJM0002</strain>
    </source>
</reference>
<dbReference type="FunFam" id="1.20.1560.10:FF:000018">
    <property type="entry name" value="ATP-binding cassette subfamily B member 11"/>
    <property type="match status" value="1"/>
</dbReference>
<evidence type="ECO:0000256" key="10">
    <source>
        <dbReference type="SAM" id="MobiDB-lite"/>
    </source>
</evidence>
<dbReference type="FunFam" id="3.40.50.300:FF:000205">
    <property type="entry name" value="ABC transporter B family member 4"/>
    <property type="match status" value="1"/>
</dbReference>
<feature type="domain" description="ABC transmembrane type-1" evidence="13">
    <location>
        <begin position="725"/>
        <end position="1012"/>
    </location>
</feature>
<feature type="transmembrane region" description="Helical" evidence="11">
    <location>
        <begin position="848"/>
        <end position="865"/>
    </location>
</feature>
<feature type="transmembrane region" description="Helical" evidence="11">
    <location>
        <begin position="299"/>
        <end position="324"/>
    </location>
</feature>
<keyword evidence="3" id="KW-0813">Transport</keyword>
<dbReference type="GO" id="GO:0005524">
    <property type="term" value="F:ATP binding"/>
    <property type="evidence" value="ECO:0007669"/>
    <property type="project" value="UniProtKB-KW"/>
</dbReference>
<dbReference type="CDD" id="cd18577">
    <property type="entry name" value="ABC_6TM_Pgp_ABCB1_D1_like"/>
    <property type="match status" value="1"/>
</dbReference>
<sequence length="1291" mass="138044">MAAEVAAAHNGELEIPVDNDAAYQAVKTPAAGKPVAGTDNQVPKKLAPLSKLFQYADATDVALILVGTICAAGAGFSQPLQILLFGNILNSFNPPPSNVVLTQAELDVLNAQMSKGINDTALKFVWVGLGVMVCGFGQVACWSITASRQGKRIKQEYIQAILRQEIGWFDVNNPMELATKVADTTLIIQDGIGRKVGDGINFMSMGIGGITIGVIKGWKLALALLGFTPLIALTAFLMVKTLSTAVQASVTAYGAAGGVAEESLSNIRTVQMFNLMAAFTQKYNTALVATEKAGIKKGLAVGVGTGSMFGMIFMTYAFGMWYGAVQVATDQLTLPKCTENCYDGGRVLTVFFTIIMSAMALGQAGPSIQAVFSARAAAAIVFEMIERPSLVDATSSHGTTLSAVDGDIQLDQIEFHYPARPEVQVCKGYSLHIKAGEKVALVGPSGSGKSTIVSLLERYYDPLQGVVKLDGHDLRSFNVKWLRAQVGLVGQEPSLFSCSIADNIRYGKPDATLEDVYAAAKQANAYDFISAFPLGFDTQVGERGAQLSGGQKQRIAIARAIIKNPAVLLLDEATSALDTESERIVQASLDALLATRKRTTIIIAHRLSTIRDADRIVVLNKGSVVEEGSHDDLMSRPDSQYKALVEAQQRPAPSSPSKITAFTNFEDVQETGGTDTATPRQDGAAGAPGADGAVAGDAATEAAQVRTIPMSRIWKLNAPEKWYIVLGSVGALVNGAVFPVWGLLLTNVTVLFFNYSLTADGMKAEAVKWSMGFIGLGVAFALAVSAQYYGFSVASERLTRRLREMGFQAMLHQDVGWFDKQSSGALTTMLATDSAIIQAITAETMNRGIVNLATLSVAFSIGFYYSWQMTLAMIGVFPIMGAASYIQMQMMSGHNKKLNDGDIKAGALLSEAINSIRTVASFTLESQVHSQYVGHLDLSATKDVKTGLAGGTGFGVSQGVMFFAIAFLFWFGGWLIVHNLVDFKGMFLVLMAIMLSTFGVGLAAQNMTDSVKAKEAATRLFDTIDRTPPIDCAKTDGNTLPEVRGDLEFVQLKFAYPSRPHAIIYDGYSLKVPSGSTVALVGASGCGKSTAISLLERFYDPIEGRVLLDGVDIRTLNLQWLRQHISLVGQEPVLFAGTIADNIASGKVGSTLADVQDAARKANAHDFIMQFPDNYNTQVGDRGIQVSGGQKQRIAIARAILRDPAVLLLDEATSALDNESERIVQASLDALLQLKRRTTIIVAHRLSTIRNADIIAVTADGKIAEQGTHDELMAIPNGKYVSLVQRQVTAH</sequence>
<dbReference type="SUPFAM" id="SSF90123">
    <property type="entry name" value="ABC transporter transmembrane region"/>
    <property type="match status" value="2"/>
</dbReference>
<dbReference type="InterPro" id="IPR003593">
    <property type="entry name" value="AAA+_ATPase"/>
</dbReference>
<feature type="transmembrane region" description="Helical" evidence="11">
    <location>
        <begin position="871"/>
        <end position="888"/>
    </location>
</feature>
<evidence type="ECO:0000256" key="8">
    <source>
        <dbReference type="ARBA" id="ARBA00022989"/>
    </source>
</evidence>
<dbReference type="FunFam" id="3.40.50.300:FF:000251">
    <property type="entry name" value="ABC transporter B family member 19"/>
    <property type="match status" value="1"/>
</dbReference>
<feature type="region of interest" description="Disordered" evidence="10">
    <location>
        <begin position="669"/>
        <end position="693"/>
    </location>
</feature>
<keyword evidence="5" id="KW-0677">Repeat</keyword>
<evidence type="ECO:0000256" key="9">
    <source>
        <dbReference type="ARBA" id="ARBA00023136"/>
    </source>
</evidence>
<evidence type="ECO:0000256" key="1">
    <source>
        <dbReference type="ARBA" id="ARBA00004651"/>
    </source>
</evidence>
<comment type="caution">
    <text evidence="14">The sequence shown here is derived from an EMBL/GenBank/DDBJ whole genome shotgun (WGS) entry which is preliminary data.</text>
</comment>
<feature type="compositionally biased region" description="Low complexity" evidence="10">
    <location>
        <begin position="682"/>
        <end position="693"/>
    </location>
</feature>
<proteinExistence type="inferred from homology"/>
<dbReference type="Proteomes" id="UP000285060">
    <property type="component" value="Unassembled WGS sequence"/>
</dbReference>
<keyword evidence="7" id="KW-0067">ATP-binding</keyword>
<dbReference type="InterPro" id="IPR017871">
    <property type="entry name" value="ABC_transporter-like_CS"/>
</dbReference>
<dbReference type="EMBL" id="QUSY01000115">
    <property type="protein sequence ID" value="RHY32758.1"/>
    <property type="molecule type" value="Genomic_DNA"/>
</dbReference>
<dbReference type="Pfam" id="PF00664">
    <property type="entry name" value="ABC_membrane"/>
    <property type="match status" value="2"/>
</dbReference>
<keyword evidence="4 11" id="KW-0812">Transmembrane</keyword>
<feature type="transmembrane region" description="Helical" evidence="11">
    <location>
        <begin position="722"/>
        <end position="753"/>
    </location>
</feature>
<dbReference type="FunFam" id="1.20.1560.10:FF:000009">
    <property type="entry name" value="ABC transporter B family member 1"/>
    <property type="match status" value="1"/>
</dbReference>